<keyword evidence="3" id="KW-1185">Reference proteome</keyword>
<proteinExistence type="predicted"/>
<dbReference type="InterPro" id="IPR027417">
    <property type="entry name" value="P-loop_NTPase"/>
</dbReference>
<organism evidence="2 3">
    <name type="scientific">Pholiota conissans</name>
    <dbReference type="NCBI Taxonomy" id="109636"/>
    <lineage>
        <taxon>Eukaryota</taxon>
        <taxon>Fungi</taxon>
        <taxon>Dikarya</taxon>
        <taxon>Basidiomycota</taxon>
        <taxon>Agaricomycotina</taxon>
        <taxon>Agaricomycetes</taxon>
        <taxon>Agaricomycetidae</taxon>
        <taxon>Agaricales</taxon>
        <taxon>Agaricineae</taxon>
        <taxon>Strophariaceae</taxon>
        <taxon>Pholiota</taxon>
    </lineage>
</organism>
<dbReference type="OrthoDB" id="6513042at2759"/>
<evidence type="ECO:0000313" key="3">
    <source>
        <dbReference type="Proteomes" id="UP000807469"/>
    </source>
</evidence>
<reference evidence="2" key="1">
    <citation type="submission" date="2020-11" db="EMBL/GenBank/DDBJ databases">
        <authorList>
            <consortium name="DOE Joint Genome Institute"/>
            <person name="Ahrendt S."/>
            <person name="Riley R."/>
            <person name="Andreopoulos W."/>
            <person name="Labutti K."/>
            <person name="Pangilinan J."/>
            <person name="Ruiz-Duenas F.J."/>
            <person name="Barrasa J.M."/>
            <person name="Sanchez-Garcia M."/>
            <person name="Camarero S."/>
            <person name="Miyauchi S."/>
            <person name="Serrano A."/>
            <person name="Linde D."/>
            <person name="Babiker R."/>
            <person name="Drula E."/>
            <person name="Ayuso-Fernandez I."/>
            <person name="Pacheco R."/>
            <person name="Padilla G."/>
            <person name="Ferreira P."/>
            <person name="Barriuso J."/>
            <person name="Kellner H."/>
            <person name="Castanera R."/>
            <person name="Alfaro M."/>
            <person name="Ramirez L."/>
            <person name="Pisabarro A.G."/>
            <person name="Kuo A."/>
            <person name="Tritt A."/>
            <person name="Lipzen A."/>
            <person name="He G."/>
            <person name="Yan M."/>
            <person name="Ng V."/>
            <person name="Cullen D."/>
            <person name="Martin F."/>
            <person name="Rosso M.-N."/>
            <person name="Henrissat B."/>
            <person name="Hibbett D."/>
            <person name="Martinez A.T."/>
            <person name="Grigoriev I.V."/>
        </authorList>
    </citation>
    <scope>NUCLEOTIDE SEQUENCE</scope>
    <source>
        <strain evidence="2">CIRM-BRFM 674</strain>
    </source>
</reference>
<dbReference type="Pfam" id="PF13087">
    <property type="entry name" value="AAA_12"/>
    <property type="match status" value="1"/>
</dbReference>
<name>A0A9P5ZDU3_9AGAR</name>
<protein>
    <recommendedName>
        <fullName evidence="1">DNA2/NAM7 helicase-like C-terminal domain-containing protein</fullName>
    </recommendedName>
</protein>
<feature type="domain" description="DNA2/NAM7 helicase-like C-terminal" evidence="1">
    <location>
        <begin position="1"/>
        <end position="147"/>
    </location>
</feature>
<accession>A0A9P5ZDU3</accession>
<dbReference type="EMBL" id="MU155137">
    <property type="protein sequence ID" value="KAF9485150.1"/>
    <property type="molecule type" value="Genomic_DNA"/>
</dbReference>
<dbReference type="Gene3D" id="3.40.50.300">
    <property type="entry name" value="P-loop containing nucleotide triphosphate hydrolases"/>
    <property type="match status" value="1"/>
</dbReference>
<dbReference type="SUPFAM" id="SSF52540">
    <property type="entry name" value="P-loop containing nucleoside triphosphate hydrolases"/>
    <property type="match status" value="1"/>
</dbReference>
<dbReference type="Proteomes" id="UP000807469">
    <property type="component" value="Unassembled WGS sequence"/>
</dbReference>
<evidence type="ECO:0000259" key="1">
    <source>
        <dbReference type="Pfam" id="PF13087"/>
    </source>
</evidence>
<dbReference type="PANTHER" id="PTHR10887:SF495">
    <property type="entry name" value="HELICASE SENATAXIN ISOFORM X1-RELATED"/>
    <property type="match status" value="1"/>
</dbReference>
<dbReference type="PANTHER" id="PTHR10887">
    <property type="entry name" value="DNA2/NAM7 HELICASE FAMILY"/>
    <property type="match status" value="1"/>
</dbReference>
<dbReference type="InterPro" id="IPR047187">
    <property type="entry name" value="SF1_C_Upf1"/>
</dbReference>
<dbReference type="InterPro" id="IPR041679">
    <property type="entry name" value="DNA2/NAM7-like_C"/>
</dbReference>
<gene>
    <name evidence="2" type="ORF">BDN70DRAFT_676483</name>
</gene>
<dbReference type="AlphaFoldDB" id="A0A9P5ZDU3"/>
<comment type="caution">
    <text evidence="2">The sequence shown here is derived from an EMBL/GenBank/DDBJ whole genome shotgun (WGS) entry which is preliminary data.</text>
</comment>
<sequence>MPTHIGDFISTHVYDEQLKSSHSIIGPECCRFVDIAKGVEISEGRSWKNLHEVEVAITIARRFTKEKKSFRIITPYNPQRNLLEKGLTKAGLPWKDKCFNIDAFQGNEDDYIVISLVRSAKLGFMKEMRRTNVMLTRCKKAMIICTSRKFIEGPAADSLVGKLSRSLPDSAWTKGEEVKGARLFV</sequence>
<dbReference type="CDD" id="cd18808">
    <property type="entry name" value="SF1_C_Upf1"/>
    <property type="match status" value="1"/>
</dbReference>
<dbReference type="InterPro" id="IPR045055">
    <property type="entry name" value="DNA2/NAM7-like"/>
</dbReference>
<evidence type="ECO:0000313" key="2">
    <source>
        <dbReference type="EMBL" id="KAF9485150.1"/>
    </source>
</evidence>